<evidence type="ECO:0000256" key="1">
    <source>
        <dbReference type="SAM" id="Coils"/>
    </source>
</evidence>
<dbReference type="Proteomes" id="UP000824890">
    <property type="component" value="Unassembled WGS sequence"/>
</dbReference>
<protein>
    <submittedName>
        <fullName evidence="2">Uncharacterized protein</fullName>
    </submittedName>
</protein>
<proteinExistence type="predicted"/>
<reference evidence="2 3" key="1">
    <citation type="submission" date="2021-05" db="EMBL/GenBank/DDBJ databases">
        <title>Genome Assembly of Synthetic Allotetraploid Brassica napus Reveals Homoeologous Exchanges between Subgenomes.</title>
        <authorList>
            <person name="Davis J.T."/>
        </authorList>
    </citation>
    <scope>NUCLEOTIDE SEQUENCE [LARGE SCALE GENOMIC DNA]</scope>
    <source>
        <strain evidence="3">cv. Da-Ae</strain>
        <tissue evidence="2">Seedling</tissue>
    </source>
</reference>
<comment type="caution">
    <text evidence="2">The sequence shown here is derived from an EMBL/GenBank/DDBJ whole genome shotgun (WGS) entry which is preliminary data.</text>
</comment>
<accession>A0ABQ7YPG0</accession>
<evidence type="ECO:0000313" key="2">
    <source>
        <dbReference type="EMBL" id="KAH0870094.1"/>
    </source>
</evidence>
<keyword evidence="1" id="KW-0175">Coiled coil</keyword>
<name>A0ABQ7YPG0_BRANA</name>
<feature type="non-terminal residue" evidence="2">
    <location>
        <position position="1"/>
    </location>
</feature>
<keyword evidence="3" id="KW-1185">Reference proteome</keyword>
<feature type="non-terminal residue" evidence="2">
    <location>
        <position position="361"/>
    </location>
</feature>
<organism evidence="2 3">
    <name type="scientific">Brassica napus</name>
    <name type="common">Rape</name>
    <dbReference type="NCBI Taxonomy" id="3708"/>
    <lineage>
        <taxon>Eukaryota</taxon>
        <taxon>Viridiplantae</taxon>
        <taxon>Streptophyta</taxon>
        <taxon>Embryophyta</taxon>
        <taxon>Tracheophyta</taxon>
        <taxon>Spermatophyta</taxon>
        <taxon>Magnoliopsida</taxon>
        <taxon>eudicotyledons</taxon>
        <taxon>Gunneridae</taxon>
        <taxon>Pentapetalae</taxon>
        <taxon>rosids</taxon>
        <taxon>malvids</taxon>
        <taxon>Brassicales</taxon>
        <taxon>Brassicaceae</taxon>
        <taxon>Brassiceae</taxon>
        <taxon>Brassica</taxon>
    </lineage>
</organism>
<feature type="coiled-coil region" evidence="1">
    <location>
        <begin position="5"/>
        <end position="32"/>
    </location>
</feature>
<sequence>EMAPVGAVIRLLAETESEIEEAKNKAASKSSCVPPVVPSPPLATSSPAPAISQFPLSFSFSEILSFRCCCPELLTFMDLAGVFRATSGGFRQLIRLTLENAGGLTSMLKLPPTQAVEILHFTDSSSYSQGDHSRNRSKTEASPVRLLLRARNLLTPTLDRVKTEPEKTRVSLMLFVDEFVNVVYFCSQVEHVVREENTVDGYEFFGIYCKLLPVRLCRLYITVIFKPLNVAKDCISHFLNLFLWPLLENGLGVTEMERMSQIISFPAGQIIDTHTPPRVFWFPFIQSFLEKERQKPRENLEENKPTKVHAYSFGVVLYEIIMGRSTIKPMEPSAENILLEWIKLYDVDSKSFRMIVDSSLR</sequence>
<evidence type="ECO:0000313" key="3">
    <source>
        <dbReference type="Proteomes" id="UP000824890"/>
    </source>
</evidence>
<dbReference type="EMBL" id="JAGKQM010000017">
    <property type="protein sequence ID" value="KAH0870094.1"/>
    <property type="molecule type" value="Genomic_DNA"/>
</dbReference>
<gene>
    <name evidence="2" type="ORF">HID58_077116</name>
</gene>